<keyword evidence="3" id="KW-1185">Reference proteome</keyword>
<feature type="region of interest" description="Disordered" evidence="1">
    <location>
        <begin position="1"/>
        <end position="42"/>
    </location>
</feature>
<dbReference type="EMBL" id="JAAIUW010000002">
    <property type="protein sequence ID" value="KAF7841775.1"/>
    <property type="molecule type" value="Genomic_DNA"/>
</dbReference>
<evidence type="ECO:0000313" key="3">
    <source>
        <dbReference type="Proteomes" id="UP000634136"/>
    </source>
</evidence>
<dbReference type="Proteomes" id="UP000634136">
    <property type="component" value="Unassembled WGS sequence"/>
</dbReference>
<reference evidence="2" key="1">
    <citation type="submission" date="2020-09" db="EMBL/GenBank/DDBJ databases">
        <title>Genome-Enabled Discovery of Anthraquinone Biosynthesis in Senna tora.</title>
        <authorList>
            <person name="Kang S.-H."/>
            <person name="Pandey R.P."/>
            <person name="Lee C.-M."/>
            <person name="Sim J.-S."/>
            <person name="Jeong J.-T."/>
            <person name="Choi B.-S."/>
            <person name="Jung M."/>
            <person name="Ginzburg D."/>
            <person name="Zhao K."/>
            <person name="Won S.Y."/>
            <person name="Oh T.-J."/>
            <person name="Yu Y."/>
            <person name="Kim N.-H."/>
            <person name="Lee O.R."/>
            <person name="Lee T.-H."/>
            <person name="Bashyal P."/>
            <person name="Kim T.-S."/>
            <person name="Lee W.-H."/>
            <person name="Kawkins C."/>
            <person name="Kim C.-K."/>
            <person name="Kim J.S."/>
            <person name="Ahn B.O."/>
            <person name="Rhee S.Y."/>
            <person name="Sohng J.K."/>
        </authorList>
    </citation>
    <scope>NUCLEOTIDE SEQUENCE</scope>
    <source>
        <tissue evidence="2">Leaf</tissue>
    </source>
</reference>
<protein>
    <submittedName>
        <fullName evidence="2">Uncharacterized protein</fullName>
    </submittedName>
</protein>
<organism evidence="2 3">
    <name type="scientific">Senna tora</name>
    <dbReference type="NCBI Taxonomy" id="362788"/>
    <lineage>
        <taxon>Eukaryota</taxon>
        <taxon>Viridiplantae</taxon>
        <taxon>Streptophyta</taxon>
        <taxon>Embryophyta</taxon>
        <taxon>Tracheophyta</taxon>
        <taxon>Spermatophyta</taxon>
        <taxon>Magnoliopsida</taxon>
        <taxon>eudicotyledons</taxon>
        <taxon>Gunneridae</taxon>
        <taxon>Pentapetalae</taxon>
        <taxon>rosids</taxon>
        <taxon>fabids</taxon>
        <taxon>Fabales</taxon>
        <taxon>Fabaceae</taxon>
        <taxon>Caesalpinioideae</taxon>
        <taxon>Cassia clade</taxon>
        <taxon>Senna</taxon>
    </lineage>
</organism>
<accession>A0A834XBX7</accession>
<evidence type="ECO:0000313" key="2">
    <source>
        <dbReference type="EMBL" id="KAF7841775.1"/>
    </source>
</evidence>
<dbReference type="AlphaFoldDB" id="A0A834XBX7"/>
<comment type="caution">
    <text evidence="2">The sequence shown here is derived from an EMBL/GenBank/DDBJ whole genome shotgun (WGS) entry which is preliminary data.</text>
</comment>
<gene>
    <name evidence="2" type="ORF">G2W53_004073</name>
</gene>
<proteinExistence type="predicted"/>
<name>A0A834XBX7_9FABA</name>
<evidence type="ECO:0000256" key="1">
    <source>
        <dbReference type="SAM" id="MobiDB-lite"/>
    </source>
</evidence>
<feature type="compositionally biased region" description="Basic and acidic residues" evidence="1">
    <location>
        <begin position="1"/>
        <end position="16"/>
    </location>
</feature>
<sequence length="42" mass="5021">MRERVRASRERGKETDEREEEEGSPSHMPTDGARSTHHRHRH</sequence>